<dbReference type="GeneTree" id="ENSGT00950000182979"/>
<feature type="domain" description="SAP" evidence="3">
    <location>
        <begin position="170"/>
        <end position="204"/>
    </location>
</feature>
<dbReference type="InterPro" id="IPR003034">
    <property type="entry name" value="SAP_dom"/>
</dbReference>
<organism evidence="4 5">
    <name type="scientific">Latimeria chalumnae</name>
    <name type="common">Coelacanth</name>
    <dbReference type="NCBI Taxonomy" id="7897"/>
    <lineage>
        <taxon>Eukaryota</taxon>
        <taxon>Metazoa</taxon>
        <taxon>Chordata</taxon>
        <taxon>Craniata</taxon>
        <taxon>Vertebrata</taxon>
        <taxon>Euteleostomi</taxon>
        <taxon>Coelacanthiformes</taxon>
        <taxon>Coelacanthidae</taxon>
        <taxon>Latimeria</taxon>
    </lineage>
</organism>
<dbReference type="Pfam" id="PF02037">
    <property type="entry name" value="SAP"/>
    <property type="match status" value="1"/>
</dbReference>
<keyword evidence="5" id="KW-1185">Reference proteome</keyword>
<dbReference type="GO" id="GO:0003713">
    <property type="term" value="F:transcription coactivator activity"/>
    <property type="evidence" value="ECO:0007669"/>
    <property type="project" value="TreeGrafter"/>
</dbReference>
<feature type="compositionally biased region" description="Polar residues" evidence="2">
    <location>
        <begin position="17"/>
        <end position="42"/>
    </location>
</feature>
<evidence type="ECO:0000313" key="4">
    <source>
        <dbReference type="Ensembl" id="ENSLACP00000008235.1"/>
    </source>
</evidence>
<accession>H3AF14</accession>
<dbReference type="GO" id="GO:0051145">
    <property type="term" value="P:smooth muscle cell differentiation"/>
    <property type="evidence" value="ECO:0007669"/>
    <property type="project" value="TreeGrafter"/>
</dbReference>
<sequence length="663" mass="72004">MELPQVMEVNQPIAASVTENEPMATTGQTNQIPLPVQATSMLSKSPPKSSEGSKNQRHKKPKEPKPKVKKLKYHQYVPPDQKAEKAPVVMDAAYSRLLQQQQVFLQLQILNQQQSQHHQTYCLKPLTASVSADHVISFGSTTPTCTPAATLPAVTTPPPTPKPELLPANLDDLTVSELRQQLRKRGLPVSGTKPALLERLKPYQIPRAKPPPAPIPSCNLIGPVFELPPVSAFPPHAVLNSSPTALSSFGLTVPTPSLSPASSELTLVDADSGKSRPEIMEVSSVPAEEDEVLLGPGEDTILLEKQKIIDSLTWKLQQEQRQAEDLRVELEMQKRLKNRHKMEQPLGSSGTLLPLAAFSGAETPPADAAGFLNITAPMEISTSQFFNLGNEGSETQRKVEEMRSASTEPSTVFCPPSCDSIGQDFELPMQITASPPESSPRSRTLEEELQEAIQKAQLAPSQSIEDILEEPILCSVQFFTWGKSPIQSKGRVQSFAQGSYCFIPDEKSNLDSQFPESLERRPSPARTPSPGTQQDNKPCGSCSPDTGRPMILEFLPASSSSSSSSSSTQFDIFNPSDAGFCVSFSPSPDCVEMPPSPPESLSKRPGHTRMTFDPVDWLEAVTSSSTSGLGPGSPVGPSIFSTDFLDSPDLNVNRMIDLMAEQW</sequence>
<evidence type="ECO:0000256" key="2">
    <source>
        <dbReference type="SAM" id="MobiDB-lite"/>
    </source>
</evidence>
<feature type="compositionally biased region" description="Basic residues" evidence="2">
    <location>
        <begin position="55"/>
        <end position="69"/>
    </location>
</feature>
<dbReference type="InParanoid" id="H3AF14"/>
<evidence type="ECO:0000259" key="3">
    <source>
        <dbReference type="PROSITE" id="PS50800"/>
    </source>
</evidence>
<dbReference type="eggNOG" id="ENOG502QWAM">
    <property type="taxonomic scope" value="Eukaryota"/>
</dbReference>
<protein>
    <submittedName>
        <fullName evidence="4">Si:dkeyp-69b9.3</fullName>
    </submittedName>
</protein>
<dbReference type="Gene3D" id="1.10.720.30">
    <property type="entry name" value="SAP domain"/>
    <property type="match status" value="1"/>
</dbReference>
<dbReference type="PANTHER" id="PTHR22793">
    <property type="entry name" value="MYOCARDIN-RELATED TRANSCRIPTION FACTOR-RELATED"/>
    <property type="match status" value="1"/>
</dbReference>
<dbReference type="AlphaFoldDB" id="H3AF14"/>
<feature type="region of interest" description="Disordered" evidence="2">
    <location>
        <begin position="588"/>
        <end position="607"/>
    </location>
</feature>
<dbReference type="InterPro" id="IPR043451">
    <property type="entry name" value="Myocardin-like"/>
</dbReference>
<dbReference type="Proteomes" id="UP000008672">
    <property type="component" value="Unassembled WGS sequence"/>
</dbReference>
<reference evidence="5" key="1">
    <citation type="submission" date="2011-08" db="EMBL/GenBank/DDBJ databases">
        <title>The draft genome of Latimeria chalumnae.</title>
        <authorList>
            <person name="Di Palma F."/>
            <person name="Alfoldi J."/>
            <person name="Johnson J."/>
            <person name="Berlin A."/>
            <person name="Gnerre S."/>
            <person name="Jaffe D."/>
            <person name="MacCallum I."/>
            <person name="Young S."/>
            <person name="Walker B.J."/>
            <person name="Lander E."/>
            <person name="Lindblad-Toh K."/>
        </authorList>
    </citation>
    <scope>NUCLEOTIDE SEQUENCE [LARGE SCALE GENOMIC DNA]</scope>
    <source>
        <strain evidence="5">Wild caught</strain>
    </source>
</reference>
<feature type="region of interest" description="Disordered" evidence="2">
    <location>
        <begin position="1"/>
        <end position="69"/>
    </location>
</feature>
<dbReference type="OMA" id="RERCTND"/>
<dbReference type="SUPFAM" id="SSF68906">
    <property type="entry name" value="SAP domain"/>
    <property type="match status" value="1"/>
</dbReference>
<reference evidence="4" key="2">
    <citation type="submission" date="2025-08" db="UniProtKB">
        <authorList>
            <consortium name="Ensembl"/>
        </authorList>
    </citation>
    <scope>IDENTIFICATION</scope>
</reference>
<dbReference type="PANTHER" id="PTHR22793:SF14">
    <property type="entry name" value="MYOCARDIN-LIKE"/>
    <property type="match status" value="1"/>
</dbReference>
<dbReference type="Ensembl" id="ENSLACT00000008301.1">
    <property type="protein sequence ID" value="ENSLACP00000008235.1"/>
    <property type="gene ID" value="ENSLACG00000007289.1"/>
</dbReference>
<gene>
    <name evidence="4" type="primary">SI:DKEYP-69B9.3</name>
</gene>
<dbReference type="Bgee" id="ENSLACG00000007289">
    <property type="expression patterns" value="Expressed in muscle tissue and 5 other cell types or tissues"/>
</dbReference>
<name>H3AF14_LATCH</name>
<evidence type="ECO:0000313" key="5">
    <source>
        <dbReference type="Proteomes" id="UP000008672"/>
    </source>
</evidence>
<dbReference type="EMBL" id="AFYH01213931">
    <property type="status" value="NOT_ANNOTATED_CDS"/>
    <property type="molecule type" value="Genomic_DNA"/>
</dbReference>
<feature type="coiled-coil region" evidence="1">
    <location>
        <begin position="309"/>
        <end position="343"/>
    </location>
</feature>
<proteinExistence type="predicted"/>
<feature type="region of interest" description="Disordered" evidence="2">
    <location>
        <begin position="511"/>
        <end position="545"/>
    </location>
</feature>
<keyword evidence="1" id="KW-0175">Coiled coil</keyword>
<dbReference type="PROSITE" id="PS50800">
    <property type="entry name" value="SAP"/>
    <property type="match status" value="1"/>
</dbReference>
<dbReference type="EMBL" id="AFYH01213930">
    <property type="status" value="NOT_ANNOTATED_CDS"/>
    <property type="molecule type" value="Genomic_DNA"/>
</dbReference>
<evidence type="ECO:0000256" key="1">
    <source>
        <dbReference type="SAM" id="Coils"/>
    </source>
</evidence>
<reference evidence="4" key="3">
    <citation type="submission" date="2025-09" db="UniProtKB">
        <authorList>
            <consortium name="Ensembl"/>
        </authorList>
    </citation>
    <scope>IDENTIFICATION</scope>
</reference>
<dbReference type="InterPro" id="IPR036361">
    <property type="entry name" value="SAP_dom_sf"/>
</dbReference>
<dbReference type="STRING" id="7897.ENSLACP00000008235"/>
<dbReference type="GO" id="GO:0005634">
    <property type="term" value="C:nucleus"/>
    <property type="evidence" value="ECO:0007669"/>
    <property type="project" value="UniProtKB-SubCell"/>
</dbReference>
<dbReference type="GO" id="GO:0045944">
    <property type="term" value="P:positive regulation of transcription by RNA polymerase II"/>
    <property type="evidence" value="ECO:0007669"/>
    <property type="project" value="TreeGrafter"/>
</dbReference>
<dbReference type="SMART" id="SM00513">
    <property type="entry name" value="SAP"/>
    <property type="match status" value="1"/>
</dbReference>